<dbReference type="Gene3D" id="3.20.20.60">
    <property type="entry name" value="Phosphoenolpyruvate-binding domains"/>
    <property type="match status" value="1"/>
</dbReference>
<dbReference type="EC" id="2.1.2.11" evidence="7"/>
<feature type="active site" description="Proton acceptor" evidence="7 8">
    <location>
        <position position="181"/>
    </location>
</feature>
<reference evidence="11 12" key="1">
    <citation type="submission" date="2016-01" db="EMBL/GenBank/DDBJ databases">
        <title>Investigation of taxonomic status of Bacillus aminovorans.</title>
        <authorList>
            <person name="Verma A."/>
            <person name="Pal Y."/>
            <person name="Krishnamurthi S."/>
        </authorList>
    </citation>
    <scope>NUCLEOTIDE SEQUENCE [LARGE SCALE GENOMIC DNA]</scope>
    <source>
        <strain evidence="11 12">DSM 4337</strain>
    </source>
</reference>
<dbReference type="OrthoDB" id="9781789at2"/>
<dbReference type="UniPathway" id="UPA00028">
    <property type="reaction ID" value="UER00003"/>
</dbReference>
<comment type="catalytic activity">
    <reaction evidence="7">
        <text>(6R)-5,10-methylene-5,6,7,8-tetrahydrofolate + 3-methyl-2-oxobutanoate + H2O = 2-dehydropantoate + (6S)-5,6,7,8-tetrahydrofolate</text>
        <dbReference type="Rhea" id="RHEA:11824"/>
        <dbReference type="ChEBI" id="CHEBI:11561"/>
        <dbReference type="ChEBI" id="CHEBI:11851"/>
        <dbReference type="ChEBI" id="CHEBI:15377"/>
        <dbReference type="ChEBI" id="CHEBI:15636"/>
        <dbReference type="ChEBI" id="CHEBI:57453"/>
        <dbReference type="EC" id="2.1.2.11"/>
    </reaction>
</comment>
<name>A0A177KRQ1_9BACI</name>
<keyword evidence="7 10" id="KW-0479">Metal-binding</keyword>
<organism evidence="11 12">
    <name type="scientific">Domibacillus aminovorans</name>
    <dbReference type="NCBI Taxonomy" id="29332"/>
    <lineage>
        <taxon>Bacteria</taxon>
        <taxon>Bacillati</taxon>
        <taxon>Bacillota</taxon>
        <taxon>Bacilli</taxon>
        <taxon>Bacillales</taxon>
        <taxon>Bacillaceae</taxon>
        <taxon>Domibacillus</taxon>
    </lineage>
</organism>
<dbReference type="Pfam" id="PF02548">
    <property type="entry name" value="Pantoate_transf"/>
    <property type="match status" value="1"/>
</dbReference>
<dbReference type="InterPro" id="IPR040442">
    <property type="entry name" value="Pyrv_kinase-like_dom_sf"/>
</dbReference>
<feature type="binding site" evidence="7 10">
    <location>
        <position position="43"/>
    </location>
    <ligand>
        <name>Mg(2+)</name>
        <dbReference type="ChEBI" id="CHEBI:18420"/>
    </ligand>
</feature>
<evidence type="ECO:0000256" key="9">
    <source>
        <dbReference type="PIRSR" id="PIRSR000388-2"/>
    </source>
</evidence>
<evidence type="ECO:0000256" key="4">
    <source>
        <dbReference type="ARBA" id="ARBA00022655"/>
    </source>
</evidence>
<dbReference type="PANTHER" id="PTHR20881">
    <property type="entry name" value="3-METHYL-2-OXOBUTANOATE HYDROXYMETHYLTRANSFERASE"/>
    <property type="match status" value="1"/>
</dbReference>
<evidence type="ECO:0000256" key="3">
    <source>
        <dbReference type="ARBA" id="ARBA00011424"/>
    </source>
</evidence>
<feature type="binding site" evidence="7 9">
    <location>
        <position position="82"/>
    </location>
    <ligand>
        <name>3-methyl-2-oxobutanoate</name>
        <dbReference type="ChEBI" id="CHEBI:11851"/>
    </ligand>
</feature>
<dbReference type="InterPro" id="IPR003700">
    <property type="entry name" value="Pantoate_hydroxy_MeTrfase"/>
</dbReference>
<dbReference type="GO" id="GO:0005737">
    <property type="term" value="C:cytoplasm"/>
    <property type="evidence" value="ECO:0007669"/>
    <property type="project" value="UniProtKB-SubCell"/>
</dbReference>
<dbReference type="CDD" id="cd06557">
    <property type="entry name" value="KPHMT-like"/>
    <property type="match status" value="1"/>
</dbReference>
<evidence type="ECO:0000256" key="6">
    <source>
        <dbReference type="ARBA" id="ARBA00056497"/>
    </source>
</evidence>
<comment type="caution">
    <text evidence="11">The sequence shown here is derived from an EMBL/GenBank/DDBJ whole genome shotgun (WGS) entry which is preliminary data.</text>
</comment>
<comment type="cofactor">
    <cofactor evidence="7 10">
        <name>Mg(2+)</name>
        <dbReference type="ChEBI" id="CHEBI:18420"/>
    </cofactor>
    <text evidence="7 10">Binds 1 Mg(2+) ion per subunit.</text>
</comment>
<feature type="binding site" evidence="7 10">
    <location>
        <position position="114"/>
    </location>
    <ligand>
        <name>Mg(2+)</name>
        <dbReference type="ChEBI" id="CHEBI:18420"/>
    </ligand>
</feature>
<dbReference type="InterPro" id="IPR015813">
    <property type="entry name" value="Pyrv/PenolPyrv_kinase-like_dom"/>
</dbReference>
<dbReference type="GO" id="GO:0000287">
    <property type="term" value="F:magnesium ion binding"/>
    <property type="evidence" value="ECO:0007669"/>
    <property type="project" value="TreeGrafter"/>
</dbReference>
<gene>
    <name evidence="7" type="primary">panB</name>
    <name evidence="11" type="ORF">AWH48_04145</name>
</gene>
<dbReference type="Proteomes" id="UP000077271">
    <property type="component" value="Unassembled WGS sequence"/>
</dbReference>
<dbReference type="GO" id="GO:0003864">
    <property type="term" value="F:3-methyl-2-oxobutanoate hydroxymethyltransferase activity"/>
    <property type="evidence" value="ECO:0007669"/>
    <property type="project" value="UniProtKB-UniRule"/>
</dbReference>
<evidence type="ECO:0000256" key="7">
    <source>
        <dbReference type="HAMAP-Rule" id="MF_00156"/>
    </source>
</evidence>
<dbReference type="GO" id="GO:0032259">
    <property type="term" value="P:methylation"/>
    <property type="evidence" value="ECO:0007669"/>
    <property type="project" value="UniProtKB-KW"/>
</dbReference>
<dbReference type="EMBL" id="LQWZ01000023">
    <property type="protein sequence ID" value="OAH55874.1"/>
    <property type="molecule type" value="Genomic_DNA"/>
</dbReference>
<feature type="binding site" evidence="7 9">
    <location>
        <begin position="43"/>
        <end position="44"/>
    </location>
    <ligand>
        <name>3-methyl-2-oxobutanoate</name>
        <dbReference type="ChEBI" id="CHEBI:11851"/>
    </ligand>
</feature>
<comment type="subunit">
    <text evidence="3 7">Homodecamer; pentamer of dimers.</text>
</comment>
<dbReference type="PIRSF" id="PIRSF000388">
    <property type="entry name" value="Pantoate_hydroxy_MeTrfase"/>
    <property type="match status" value="1"/>
</dbReference>
<evidence type="ECO:0000256" key="10">
    <source>
        <dbReference type="PIRSR" id="PIRSR000388-3"/>
    </source>
</evidence>
<dbReference type="PANTHER" id="PTHR20881:SF0">
    <property type="entry name" value="3-METHYL-2-OXOBUTANOATE HYDROXYMETHYLTRANSFERASE"/>
    <property type="match status" value="1"/>
</dbReference>
<dbReference type="AlphaFoldDB" id="A0A177KRQ1"/>
<sequence>MKRTVDFIQMKANNENISMVTAYDFPSAKQVQSGGVDVVLVGDSLGMTVLGYESTVSVTLEDMIHHTKAVKRGAPETFTITDMPFMTYHVNKEETMKAARKLMQEAGADAVKVEGAGDIVDRVRELTAAGVPVCAHLGLTPQSIGVMGGYKVQGKTAEAAHRLLADAKAMEQAGAFMLVLECVPHQVAESVSKTLQIPVIGIGAGAKTDGQVLVYHDLMRYGVGRTAKFVKSYADFDNQGVPAIQSYVTDVKAGVFPAAEHAFTMNEDELDQLYGGVQS</sequence>
<evidence type="ECO:0000256" key="8">
    <source>
        <dbReference type="PIRSR" id="PIRSR000388-1"/>
    </source>
</evidence>
<dbReference type="HAMAP" id="MF_00156">
    <property type="entry name" value="PanB"/>
    <property type="match status" value="1"/>
</dbReference>
<accession>A0A177KRQ1</accession>
<dbReference type="RefSeq" id="WP_018393766.1">
    <property type="nucleotide sequence ID" value="NZ_LQWZ01000023.1"/>
</dbReference>
<evidence type="ECO:0000256" key="1">
    <source>
        <dbReference type="ARBA" id="ARBA00005033"/>
    </source>
</evidence>
<dbReference type="FunFam" id="3.20.20.60:FF:000003">
    <property type="entry name" value="3-methyl-2-oxobutanoate hydroxymethyltransferase"/>
    <property type="match status" value="1"/>
</dbReference>
<dbReference type="GO" id="GO:0008168">
    <property type="term" value="F:methyltransferase activity"/>
    <property type="evidence" value="ECO:0007669"/>
    <property type="project" value="UniProtKB-KW"/>
</dbReference>
<keyword evidence="7" id="KW-0963">Cytoplasm</keyword>
<feature type="binding site" evidence="7 10">
    <location>
        <position position="82"/>
    </location>
    <ligand>
        <name>Mg(2+)</name>
        <dbReference type="ChEBI" id="CHEBI:18420"/>
    </ligand>
</feature>
<evidence type="ECO:0000313" key="12">
    <source>
        <dbReference type="Proteomes" id="UP000077271"/>
    </source>
</evidence>
<dbReference type="NCBIfam" id="NF001452">
    <property type="entry name" value="PRK00311.1"/>
    <property type="match status" value="1"/>
</dbReference>
<comment type="subcellular location">
    <subcellularLocation>
        <location evidence="7">Cytoplasm</location>
    </subcellularLocation>
</comment>
<keyword evidence="7 10" id="KW-0460">Magnesium</keyword>
<keyword evidence="4 7" id="KW-0566">Pantothenate biosynthesis</keyword>
<dbReference type="NCBIfam" id="TIGR00222">
    <property type="entry name" value="panB"/>
    <property type="match status" value="1"/>
</dbReference>
<proteinExistence type="inferred from homology"/>
<keyword evidence="11" id="KW-0489">Methyltransferase</keyword>
<evidence type="ECO:0000256" key="5">
    <source>
        <dbReference type="ARBA" id="ARBA00022679"/>
    </source>
</evidence>
<protein>
    <recommendedName>
        <fullName evidence="7">3-methyl-2-oxobutanoate hydroxymethyltransferase</fullName>
        <ecNumber evidence="7">2.1.2.11</ecNumber>
    </recommendedName>
    <alternativeName>
        <fullName evidence="7">Ketopantoate hydroxymethyltransferase</fullName>
        <shortName evidence="7">KPHMT</shortName>
    </alternativeName>
</protein>
<evidence type="ECO:0000256" key="2">
    <source>
        <dbReference type="ARBA" id="ARBA00008676"/>
    </source>
</evidence>
<dbReference type="SUPFAM" id="SSF51621">
    <property type="entry name" value="Phosphoenolpyruvate/pyruvate domain"/>
    <property type="match status" value="1"/>
</dbReference>
<evidence type="ECO:0000313" key="11">
    <source>
        <dbReference type="EMBL" id="OAH55874.1"/>
    </source>
</evidence>
<keyword evidence="5 7" id="KW-0808">Transferase</keyword>
<comment type="pathway">
    <text evidence="1 7">Cofactor biosynthesis; (R)-pantothenate biosynthesis; (R)-pantoate from 3-methyl-2-oxobutanoate: step 1/2.</text>
</comment>
<feature type="binding site" evidence="7 9">
    <location>
        <position position="112"/>
    </location>
    <ligand>
        <name>3-methyl-2-oxobutanoate</name>
        <dbReference type="ChEBI" id="CHEBI:11851"/>
    </ligand>
</feature>
<dbReference type="GO" id="GO:0015940">
    <property type="term" value="P:pantothenate biosynthetic process"/>
    <property type="evidence" value="ECO:0007669"/>
    <property type="project" value="UniProtKB-UniRule"/>
</dbReference>
<comment type="function">
    <text evidence="6 7">Catalyzes the reversible reaction in which hydroxymethyl group from 5,10-methylenetetrahydrofolate is transferred onto alpha-ketoisovalerate to form ketopantoate.</text>
</comment>
<comment type="similarity">
    <text evidence="2 7">Belongs to the PanB family.</text>
</comment>